<protein>
    <recommendedName>
        <fullName evidence="3">SMP-30/Gluconolactonase/LRE-like region domain-containing protein</fullName>
    </recommendedName>
</protein>
<evidence type="ECO:0000313" key="2">
    <source>
        <dbReference type="EMBL" id="SVC30758.1"/>
    </source>
</evidence>
<organism evidence="2">
    <name type="scientific">marine metagenome</name>
    <dbReference type="NCBI Taxonomy" id="408172"/>
    <lineage>
        <taxon>unclassified sequences</taxon>
        <taxon>metagenomes</taxon>
        <taxon>ecological metagenomes</taxon>
    </lineage>
</organism>
<dbReference type="InterPro" id="IPR006311">
    <property type="entry name" value="TAT_signal"/>
</dbReference>
<dbReference type="InterPro" id="IPR015943">
    <property type="entry name" value="WD40/YVTN_repeat-like_dom_sf"/>
</dbReference>
<gene>
    <name evidence="2" type="ORF">METZ01_LOCUS283612</name>
</gene>
<dbReference type="Gene3D" id="2.130.10.10">
    <property type="entry name" value="YVTN repeat-like/Quinoprotein amine dehydrogenase"/>
    <property type="match status" value="2"/>
</dbReference>
<dbReference type="NCBIfam" id="TIGR01409">
    <property type="entry name" value="TAT_signal_seq"/>
    <property type="match status" value="1"/>
</dbReference>
<comment type="cofactor">
    <cofactor evidence="1">
        <name>Cu cation</name>
        <dbReference type="ChEBI" id="CHEBI:23378"/>
    </cofactor>
</comment>
<dbReference type="AlphaFoldDB" id="A0A382L1B4"/>
<dbReference type="PROSITE" id="PS51318">
    <property type="entry name" value="TAT"/>
    <property type="match status" value="1"/>
</dbReference>
<reference evidence="2" key="1">
    <citation type="submission" date="2018-05" db="EMBL/GenBank/DDBJ databases">
        <authorList>
            <person name="Lanie J.A."/>
            <person name="Ng W.-L."/>
            <person name="Kazmierczak K.M."/>
            <person name="Andrzejewski T.M."/>
            <person name="Davidsen T.M."/>
            <person name="Wayne K.J."/>
            <person name="Tettelin H."/>
            <person name="Glass J.I."/>
            <person name="Rusch D."/>
            <person name="Podicherti R."/>
            <person name="Tsui H.-C.T."/>
            <person name="Winkler M.E."/>
        </authorList>
    </citation>
    <scope>NUCLEOTIDE SEQUENCE</scope>
</reference>
<feature type="non-terminal residue" evidence="2">
    <location>
        <position position="401"/>
    </location>
</feature>
<sequence>MKKSDRELGMDREINRRDFLNGASIAIGGAVLASGALAASTASMTPSSPPIDEPVPTGGTGRYLYVATPGIIDYLGYGGHGLLVFDIDDDHKFVKRIPTRGFHADGTPSNVKGIDVSVPLNSVYISTLEGMQRIDLSTEEVVWEIAFEGGCDRMSISPDGMTMYLPSLEKEFWNVVNTETGDIIAKIDVDTSAHNTIYGPSGTRAYMADYKSPWLFVADTNTHKIVQKIGHFGAPVRPFTMKSDESIVYVNVDHLLGFEVGDLRTGEKLARVQVQGWDNGPVQRHGNPSHGIALTPDEREIWVCDGVNMRMHVFSAEAPYQQLTTIALRDMPGWVTFTIDGQYAYASSGEVIHAKTRKILYLLQDEHYNTVCSEKMVEIFLQDGKATKAGDQFGLGRLPVA</sequence>
<dbReference type="SUPFAM" id="SSF50974">
    <property type="entry name" value="Nitrous oxide reductase, N-terminal domain"/>
    <property type="match status" value="1"/>
</dbReference>
<dbReference type="InterPro" id="IPR019546">
    <property type="entry name" value="TAT_signal_bac_arc"/>
</dbReference>
<accession>A0A382L1B4</accession>
<dbReference type="PANTHER" id="PTHR47197:SF3">
    <property type="entry name" value="DIHYDRO-HEME D1 DEHYDROGENASE"/>
    <property type="match status" value="1"/>
</dbReference>
<proteinExistence type="predicted"/>
<dbReference type="EMBL" id="UINC01084270">
    <property type="protein sequence ID" value="SVC30758.1"/>
    <property type="molecule type" value="Genomic_DNA"/>
</dbReference>
<dbReference type="PANTHER" id="PTHR47197">
    <property type="entry name" value="PROTEIN NIRF"/>
    <property type="match status" value="1"/>
</dbReference>
<name>A0A382L1B4_9ZZZZ</name>
<dbReference type="InterPro" id="IPR011045">
    <property type="entry name" value="N2O_reductase_N"/>
</dbReference>
<evidence type="ECO:0000256" key="1">
    <source>
        <dbReference type="ARBA" id="ARBA00001935"/>
    </source>
</evidence>
<evidence type="ECO:0008006" key="3">
    <source>
        <dbReference type="Google" id="ProtNLM"/>
    </source>
</evidence>
<dbReference type="InterPro" id="IPR051200">
    <property type="entry name" value="Host-pathogen_enzymatic-act"/>
</dbReference>